<reference evidence="3" key="1">
    <citation type="submission" date="2016-06" db="EMBL/GenBank/DDBJ databases">
        <authorList>
            <person name="Varghese N."/>
        </authorList>
    </citation>
    <scope>NUCLEOTIDE SEQUENCE [LARGE SCALE GENOMIC DNA]</scope>
    <source>
        <strain evidence="3">DSM 45555</strain>
    </source>
</reference>
<protein>
    <submittedName>
        <fullName evidence="2">Regulatory protein, luxR family</fullName>
    </submittedName>
</protein>
<sequence length="323" mass="35442">MFDLLGLSAQHEMVYRTMLDRPDLNVAGLAEHLAIPLDQVREALDILADLALIRLDPAGGDARVVRPQASLMALLAKVEADVAVRQRQVEATRAAIAAIATAHDQHNRVREGRILDGIDAVRERLAELAHSARAECLSFTTGRGQSADTLEAEGPLNQFALQRDVRIRNVYQDSFRNDPTTLAHARRMASLGAESRTAPTLPMRLVIVDRETAFVPIDPDDARRGALELRSPGVVAGLVALFEQIWRTATPFAEQTVPDDQGLTPHERELIRLLAAGHTDESAARKLAMSVRSVQRTMTSLTERLKAASRFQAGVHASQRGWV</sequence>
<evidence type="ECO:0000313" key="3">
    <source>
        <dbReference type="Proteomes" id="UP000198551"/>
    </source>
</evidence>
<dbReference type="InterPro" id="IPR016032">
    <property type="entry name" value="Sig_transdc_resp-reg_C-effctor"/>
</dbReference>
<proteinExistence type="predicted"/>
<dbReference type="Pfam" id="PF00196">
    <property type="entry name" value="GerE"/>
    <property type="match status" value="1"/>
</dbReference>
<dbReference type="EMBL" id="FMCV01000014">
    <property type="protein sequence ID" value="SCF28276.1"/>
    <property type="molecule type" value="Genomic_DNA"/>
</dbReference>
<dbReference type="Proteomes" id="UP000198551">
    <property type="component" value="Unassembled WGS sequence"/>
</dbReference>
<evidence type="ECO:0000259" key="1">
    <source>
        <dbReference type="PROSITE" id="PS50043"/>
    </source>
</evidence>
<dbReference type="SMART" id="SM00421">
    <property type="entry name" value="HTH_LUXR"/>
    <property type="match status" value="1"/>
</dbReference>
<dbReference type="SUPFAM" id="SSF46894">
    <property type="entry name" value="C-terminal effector domain of the bipartite response regulators"/>
    <property type="match status" value="1"/>
</dbReference>
<dbReference type="SUPFAM" id="SSF46785">
    <property type="entry name" value="Winged helix' DNA-binding domain"/>
    <property type="match status" value="1"/>
</dbReference>
<keyword evidence="3" id="KW-1185">Reference proteome</keyword>
<dbReference type="RefSeq" id="WP_091047634.1">
    <property type="nucleotide sequence ID" value="NZ_FMCV01000014.1"/>
</dbReference>
<dbReference type="PANTHER" id="PTHR34293">
    <property type="entry name" value="HTH-TYPE TRANSCRIPTIONAL REGULATOR TRMBL2"/>
    <property type="match status" value="1"/>
</dbReference>
<dbReference type="InterPro" id="IPR051797">
    <property type="entry name" value="TrmB-like"/>
</dbReference>
<dbReference type="AlphaFoldDB" id="A0A1C4Z5T2"/>
<dbReference type="GO" id="GO:0006355">
    <property type="term" value="P:regulation of DNA-templated transcription"/>
    <property type="evidence" value="ECO:0007669"/>
    <property type="project" value="InterPro"/>
</dbReference>
<dbReference type="GO" id="GO:0003677">
    <property type="term" value="F:DNA binding"/>
    <property type="evidence" value="ECO:0007669"/>
    <property type="project" value="InterPro"/>
</dbReference>
<dbReference type="PROSITE" id="PS50043">
    <property type="entry name" value="HTH_LUXR_2"/>
    <property type="match status" value="1"/>
</dbReference>
<evidence type="ECO:0000313" key="2">
    <source>
        <dbReference type="EMBL" id="SCF28276.1"/>
    </source>
</evidence>
<name>A0A1C4Z5T2_9ACTN</name>
<dbReference type="InterPro" id="IPR036390">
    <property type="entry name" value="WH_DNA-bd_sf"/>
</dbReference>
<accession>A0A1C4Z5T2</accession>
<dbReference type="InterPro" id="IPR000792">
    <property type="entry name" value="Tscrpt_reg_LuxR_C"/>
</dbReference>
<organism evidence="2 3">
    <name type="scientific">Micromonospora marina</name>
    <dbReference type="NCBI Taxonomy" id="307120"/>
    <lineage>
        <taxon>Bacteria</taxon>
        <taxon>Bacillati</taxon>
        <taxon>Actinomycetota</taxon>
        <taxon>Actinomycetes</taxon>
        <taxon>Micromonosporales</taxon>
        <taxon>Micromonosporaceae</taxon>
        <taxon>Micromonospora</taxon>
    </lineage>
</organism>
<dbReference type="PANTHER" id="PTHR34293:SF1">
    <property type="entry name" value="HTH-TYPE TRANSCRIPTIONAL REGULATOR TRMBL2"/>
    <property type="match status" value="1"/>
</dbReference>
<gene>
    <name evidence="2" type="ORF">GA0070215_114139</name>
</gene>
<feature type="domain" description="HTH luxR-type" evidence="1">
    <location>
        <begin position="256"/>
        <end position="321"/>
    </location>
</feature>
<dbReference type="InterPro" id="IPR036388">
    <property type="entry name" value="WH-like_DNA-bd_sf"/>
</dbReference>
<dbReference type="Gene3D" id="1.10.10.10">
    <property type="entry name" value="Winged helix-like DNA-binding domain superfamily/Winged helix DNA-binding domain"/>
    <property type="match status" value="1"/>
</dbReference>